<evidence type="ECO:0000313" key="4">
    <source>
        <dbReference type="RefSeq" id="XP_065667248.1"/>
    </source>
</evidence>
<gene>
    <name evidence="4" type="primary">LOC100202223</name>
</gene>
<feature type="coiled-coil region" evidence="2">
    <location>
        <begin position="60"/>
        <end position="144"/>
    </location>
</feature>
<dbReference type="Proteomes" id="UP001652625">
    <property type="component" value="Chromosome 12"/>
</dbReference>
<protein>
    <submittedName>
        <fullName evidence="4">Protein Spindly-B isoform X2</fullName>
    </submittedName>
</protein>
<dbReference type="PANTHER" id="PTHR32123">
    <property type="entry name" value="BICD FAMILY-LIKE CARGO ADAPTER"/>
    <property type="match status" value="1"/>
</dbReference>
<dbReference type="RefSeq" id="XP_065667248.1">
    <property type="nucleotide sequence ID" value="XM_065811176.1"/>
</dbReference>
<keyword evidence="3" id="KW-1185">Reference proteome</keyword>
<name>A0ABM4CZ61_HYDVU</name>
<evidence type="ECO:0000313" key="3">
    <source>
        <dbReference type="Proteomes" id="UP001652625"/>
    </source>
</evidence>
<accession>A0ABM4CZ61</accession>
<dbReference type="PANTHER" id="PTHR32123:SF9">
    <property type="entry name" value="PROTEIN SPINDLY"/>
    <property type="match status" value="1"/>
</dbReference>
<keyword evidence="1 2" id="KW-0175">Coiled coil</keyword>
<sequence>MEESENEQKLFSMESYEDLDWDGLLYVCKEKEEQLNLAGACGLKLHEQLIETQMYIDEMRVQHEAEMEKMVQEMFELRIKLEAKDKSLSIQQQEFENFQNHLTKKFKDEEEELKNQHKKEINAMKKANELLNSTNEQLKLSESQTRQSIEQLNSKIYELQTCNQQQRQISSTTNNDSELFEIQEKYYALEETLETKENLIRNIENTIQSLKLVLQAKEKEIESLRKELEESEIQSTSYFNHLQRTRKESCELQTELDNLRAEMKSSGHFQSGNSLFAEVEDKRLEMEKKLLSMKVKHESLQKSYNFLKSQNHSMKTQITALLQMNAGKADGERILQLERALSQARSEAQELSKKLKETEDGHALSSEDLLNVAKDLPEFQSTKDIINFLSIQLKEQKKLVIKLREELDHTHMIKLAESDKLQIAEQKLHESSVLAEKFKSQNMKLRLNLEETKNKLLGETHKRQLIEKKFNYDSTDDVIPVGVLNDEQSTKSNNDLPFTLAKGKEFSNEKTFKSNEIAKNKNKQKNDTSFQWNLLPNEVLKELGMEKKLLSQNKEIDSKSAVSLHIGKNIENTISPIKENRFRLVSFKDETEIIPSSPKSEVSKESPKIIEQKENFQKSPVFSEIEEKSSKTFQGKKLHNEEDCKLQ</sequence>
<feature type="coiled-coil region" evidence="2">
    <location>
        <begin position="334"/>
        <end position="361"/>
    </location>
</feature>
<organism evidence="3 4">
    <name type="scientific">Hydra vulgaris</name>
    <name type="common">Hydra</name>
    <name type="synonym">Hydra attenuata</name>
    <dbReference type="NCBI Taxonomy" id="6087"/>
    <lineage>
        <taxon>Eukaryota</taxon>
        <taxon>Metazoa</taxon>
        <taxon>Cnidaria</taxon>
        <taxon>Hydrozoa</taxon>
        <taxon>Hydroidolina</taxon>
        <taxon>Anthoathecata</taxon>
        <taxon>Aplanulata</taxon>
        <taxon>Hydridae</taxon>
        <taxon>Hydra</taxon>
    </lineage>
</organism>
<evidence type="ECO:0000256" key="2">
    <source>
        <dbReference type="SAM" id="Coils"/>
    </source>
</evidence>
<reference evidence="4" key="1">
    <citation type="submission" date="2025-08" db="UniProtKB">
        <authorList>
            <consortium name="RefSeq"/>
        </authorList>
    </citation>
    <scope>IDENTIFICATION</scope>
</reference>
<proteinExistence type="predicted"/>
<feature type="coiled-coil region" evidence="2">
    <location>
        <begin position="186"/>
        <end position="234"/>
    </location>
</feature>
<dbReference type="InterPro" id="IPR051149">
    <property type="entry name" value="Spindly/BICDR_Dynein_Adapter"/>
</dbReference>
<evidence type="ECO:0000256" key="1">
    <source>
        <dbReference type="ARBA" id="ARBA00023054"/>
    </source>
</evidence>
<dbReference type="GeneID" id="100202223"/>